<name>C9SXV4_VERA1</name>
<dbReference type="AlphaFoldDB" id="C9SXV4"/>
<reference evidence="4" key="1">
    <citation type="journal article" date="2011" name="PLoS Pathog.">
        <title>Comparative genomics yields insights into niche adaptation of plant vascular wilt pathogens.</title>
        <authorList>
            <person name="Klosterman S.J."/>
            <person name="Subbarao K.V."/>
            <person name="Kang S."/>
            <person name="Veronese P."/>
            <person name="Gold S.E."/>
            <person name="Thomma B.P.H.J."/>
            <person name="Chen Z."/>
            <person name="Henrissat B."/>
            <person name="Lee Y.-H."/>
            <person name="Park J."/>
            <person name="Garcia-Pedrajas M.D."/>
            <person name="Barbara D.J."/>
            <person name="Anchieta A."/>
            <person name="de Jonge R."/>
            <person name="Santhanam P."/>
            <person name="Maruthachalam K."/>
            <person name="Atallah Z."/>
            <person name="Amyotte S.G."/>
            <person name="Paz Z."/>
            <person name="Inderbitzin P."/>
            <person name="Hayes R.J."/>
            <person name="Heiman D.I."/>
            <person name="Young S."/>
            <person name="Zeng Q."/>
            <person name="Engels R."/>
            <person name="Galagan J."/>
            <person name="Cuomo C.A."/>
            <person name="Dobinson K.F."/>
            <person name="Ma L.-J."/>
        </authorList>
    </citation>
    <scope>NUCLEOTIDE SEQUENCE [LARGE SCALE GENOMIC DNA]</scope>
    <source>
        <strain evidence="4">VaMs.102 / ATCC MYA-4576 / FGSC 10136</strain>
    </source>
</reference>
<evidence type="ECO:0000313" key="3">
    <source>
        <dbReference type="EMBL" id="EEY23619.1"/>
    </source>
</evidence>
<proteinExistence type="predicted"/>
<keyword evidence="2" id="KW-1133">Transmembrane helix</keyword>
<evidence type="ECO:0000256" key="2">
    <source>
        <dbReference type="SAM" id="Phobius"/>
    </source>
</evidence>
<feature type="compositionally biased region" description="Basic residues" evidence="1">
    <location>
        <begin position="83"/>
        <end position="119"/>
    </location>
</feature>
<sequence length="182" mass="19553">MAADDAPPGPRHLAHAHTDPLAGVTGVYTPPHLRRTASPFRPPPLDPVVLDGHRAATPASPALGRAVAEESAACCPSRLAHQRRRGAVGRRLVDRRRRLAHYQRPRAHWRRRKPSRRRRRDDDRQESPLLTSPLPGSSADGGSSGMSAAIIAGAVVGGVAFLTICALSSGLAKTRRRGAARY</sequence>
<feature type="region of interest" description="Disordered" evidence="1">
    <location>
        <begin position="1"/>
        <end position="46"/>
    </location>
</feature>
<dbReference type="RefSeq" id="XP_003000009.1">
    <property type="nucleotide sequence ID" value="XM_002999963.1"/>
</dbReference>
<dbReference type="KEGG" id="val:VDBG_09729"/>
<protein>
    <submittedName>
        <fullName evidence="3">Predicted protein</fullName>
    </submittedName>
</protein>
<dbReference type="GeneID" id="9531914"/>
<dbReference type="HOGENOM" id="CLU_1483093_0_0_1"/>
<evidence type="ECO:0000256" key="1">
    <source>
        <dbReference type="SAM" id="MobiDB-lite"/>
    </source>
</evidence>
<evidence type="ECO:0000313" key="4">
    <source>
        <dbReference type="Proteomes" id="UP000008698"/>
    </source>
</evidence>
<keyword evidence="2" id="KW-0472">Membrane</keyword>
<dbReference type="Proteomes" id="UP000008698">
    <property type="component" value="Unassembled WGS sequence"/>
</dbReference>
<feature type="region of interest" description="Disordered" evidence="1">
    <location>
        <begin position="83"/>
        <end position="142"/>
    </location>
</feature>
<dbReference type="EMBL" id="DS985229">
    <property type="protein sequence ID" value="EEY23619.1"/>
    <property type="molecule type" value="Genomic_DNA"/>
</dbReference>
<feature type="transmembrane region" description="Helical" evidence="2">
    <location>
        <begin position="148"/>
        <end position="172"/>
    </location>
</feature>
<accession>C9SXV4</accession>
<keyword evidence="2" id="KW-0812">Transmembrane</keyword>
<gene>
    <name evidence="3" type="ORF">VDBG_09729</name>
</gene>
<organism evidence="4">
    <name type="scientific">Verticillium alfalfae (strain VaMs.102 / ATCC MYA-4576 / FGSC 10136)</name>
    <name type="common">Verticillium wilt of alfalfa</name>
    <name type="synonym">Verticillium albo-atrum</name>
    <dbReference type="NCBI Taxonomy" id="526221"/>
    <lineage>
        <taxon>Eukaryota</taxon>
        <taxon>Fungi</taxon>
        <taxon>Dikarya</taxon>
        <taxon>Ascomycota</taxon>
        <taxon>Pezizomycotina</taxon>
        <taxon>Sordariomycetes</taxon>
        <taxon>Hypocreomycetidae</taxon>
        <taxon>Glomerellales</taxon>
        <taxon>Plectosphaerellaceae</taxon>
        <taxon>Verticillium</taxon>
    </lineage>
</organism>
<keyword evidence="4" id="KW-1185">Reference proteome</keyword>
<dbReference type="OrthoDB" id="26679at2759"/>
<feature type="compositionally biased region" description="Low complexity" evidence="1">
    <location>
        <begin position="127"/>
        <end position="142"/>
    </location>
</feature>